<keyword evidence="3" id="KW-0479">Metal-binding</keyword>
<evidence type="ECO:0000313" key="14">
    <source>
        <dbReference type="Proteomes" id="UP000061362"/>
    </source>
</evidence>
<dbReference type="InterPro" id="IPR017896">
    <property type="entry name" value="4Fe4S_Fe-S-bd"/>
</dbReference>
<dbReference type="EMBL" id="CP012173">
    <property type="protein sequence ID" value="AKV76252.1"/>
    <property type="molecule type" value="Genomic_DNA"/>
</dbReference>
<keyword evidence="2" id="KW-0004">4Fe-4S</keyword>
<reference evidence="12 13" key="2">
    <citation type="submission" date="2015-07" db="EMBL/GenBank/DDBJ databases">
        <title>Physiological, transcriptional responses and genome re-sequencing of acid resistant extremely thermoacidophilic Metallosphaera sedula SARC-M1.</title>
        <authorList>
            <person name="Ai C."/>
            <person name="McCarthy S."/>
            <person name="Eckrich V."/>
            <person name="Rudrappa D."/>
            <person name="Qiu G."/>
            <person name="Blum P."/>
        </authorList>
    </citation>
    <scope>NUCLEOTIDE SEQUENCE [LARGE SCALE GENOMIC DNA]</scope>
    <source>
        <strain evidence="12 13">SARC-M1</strain>
    </source>
</reference>
<dbReference type="GO" id="GO:0016491">
    <property type="term" value="F:oxidoreductase activity"/>
    <property type="evidence" value="ECO:0007669"/>
    <property type="project" value="UniProtKB-ARBA"/>
</dbReference>
<evidence type="ECO:0000313" key="12">
    <source>
        <dbReference type="EMBL" id="AKV84277.1"/>
    </source>
</evidence>
<gene>
    <name evidence="8" type="ORF">MsedA_0962</name>
    <name evidence="9" type="ORF">MsedB_0963</name>
    <name evidence="10" type="ORF">MsedC_0962</name>
    <name evidence="11" type="ORF">MsedD_0963</name>
    <name evidence="12" type="ORF">MsedE_0963</name>
</gene>
<evidence type="ECO:0000313" key="13">
    <source>
        <dbReference type="Proteomes" id="UP000056255"/>
    </source>
</evidence>
<name>A0A0K1SV43_9CREN</name>
<dbReference type="PANTHER" id="PTHR43551:SF1">
    <property type="entry name" value="HETERODISULFIDE REDUCTASE"/>
    <property type="match status" value="1"/>
</dbReference>
<dbReference type="PROSITE" id="PS51379">
    <property type="entry name" value="4FE4S_FER_2"/>
    <property type="match status" value="1"/>
</dbReference>
<evidence type="ECO:0000313" key="10">
    <source>
        <dbReference type="EMBL" id="AKV78505.1"/>
    </source>
</evidence>
<protein>
    <submittedName>
        <fullName evidence="10">Fe-S oxidoreductase</fullName>
    </submittedName>
</protein>
<keyword evidence="4" id="KW-0249">Electron transport</keyword>
<reference evidence="14 15" key="1">
    <citation type="journal article" date="2015" name="Genome Announc.">
        <title>Complete Genome Sequences of Evolved Arsenate-Resistant Metallosphaera sedula Strains.</title>
        <authorList>
            <person name="Ai C."/>
            <person name="McCarthy S."/>
            <person name="Schackwitz W."/>
            <person name="Martin J."/>
            <person name="Lipzen A."/>
            <person name="Blum P."/>
        </authorList>
    </citation>
    <scope>NUCLEOTIDE SEQUENCE [LARGE SCALE GENOMIC DNA]</scope>
    <source>
        <strain evidence="10 15">ARS120-1</strain>
        <strain evidence="11 14">ARS120-2</strain>
        <strain evidence="8 17">ARS50-1</strain>
        <strain evidence="9 16">ARS50-2</strain>
    </source>
</reference>
<dbReference type="SUPFAM" id="SSF46548">
    <property type="entry name" value="alpha-helical ferredoxin"/>
    <property type="match status" value="1"/>
</dbReference>
<sequence>MERRMVSRALDELSPYDVWGLQECMRCGICRYACPFWLDSQKATDIPAWRTYEVNKVYSMYYTGYGNVARLLRLRRVKSSEFLKWRESSYNCTACGACTDVSPLEIPNWYTAILLRRMLHLAGMNLEEVEEWANNTKKLGNPLGISTEQWEETAKSAGLPLNEKADILYVPSALESREGEILQQVVNSMIATGEKFTASSQISDVGYYSYLAGDFETAREHFTKILEVAKQVEAKKIVVSDGAGLFFLRWQAPKTLGHKIDIPIYHLTEIIYDAYKKGKVKIEVADFKDQITVHDSEFMSKLGGVEKPPRELMKASIFNYREPKFSPSSHNLFTCGHHLELIKEKSDTVKRARAYSIKQLASWGESVVTFDPNCLLSMRNGIRDSQGIKNAYYYTNILDKAIKR</sequence>
<accession>A0A0K1SV43</accession>
<feature type="domain" description="4Fe-4S ferredoxin-type" evidence="7">
    <location>
        <begin position="15"/>
        <end position="46"/>
    </location>
</feature>
<dbReference type="Proteomes" id="UP000056255">
    <property type="component" value="Chromosome"/>
</dbReference>
<dbReference type="InterPro" id="IPR017900">
    <property type="entry name" value="4Fe4S_Fe_S_CS"/>
</dbReference>
<evidence type="ECO:0000313" key="17">
    <source>
        <dbReference type="Proteomes" id="UP000068832"/>
    </source>
</evidence>
<evidence type="ECO:0000256" key="3">
    <source>
        <dbReference type="ARBA" id="ARBA00022723"/>
    </source>
</evidence>
<evidence type="ECO:0000256" key="6">
    <source>
        <dbReference type="ARBA" id="ARBA00023014"/>
    </source>
</evidence>
<dbReference type="PATRIC" id="fig|43687.5.peg.975"/>
<dbReference type="EMBL" id="CP012172">
    <property type="protein sequence ID" value="AKV74013.1"/>
    <property type="molecule type" value="Genomic_DNA"/>
</dbReference>
<evidence type="ECO:0000256" key="2">
    <source>
        <dbReference type="ARBA" id="ARBA00022485"/>
    </source>
</evidence>
<keyword evidence="1" id="KW-0813">Transport</keyword>
<dbReference type="PANTHER" id="PTHR43551">
    <property type="entry name" value="FUMARATE REDUCTASE IRON-SULFUR SUBUNIT"/>
    <property type="match status" value="1"/>
</dbReference>
<dbReference type="Proteomes" id="UP000061362">
    <property type="component" value="Chromosome"/>
</dbReference>
<keyword evidence="5" id="KW-0408">Iron</keyword>
<dbReference type="Proteomes" id="UP000062398">
    <property type="component" value="Chromosome"/>
</dbReference>
<dbReference type="EMBL" id="CP012174">
    <property type="protein sequence ID" value="AKV78505.1"/>
    <property type="molecule type" value="Genomic_DNA"/>
</dbReference>
<dbReference type="EMBL" id="CP012175">
    <property type="protein sequence ID" value="AKV80750.1"/>
    <property type="molecule type" value="Genomic_DNA"/>
</dbReference>
<dbReference type="PROSITE" id="PS00198">
    <property type="entry name" value="4FE4S_FER_1"/>
    <property type="match status" value="1"/>
</dbReference>
<organism evidence="10 15">
    <name type="scientific">Metallosphaera sedula</name>
    <dbReference type="NCBI Taxonomy" id="43687"/>
    <lineage>
        <taxon>Archaea</taxon>
        <taxon>Thermoproteota</taxon>
        <taxon>Thermoprotei</taxon>
        <taxon>Sulfolobales</taxon>
        <taxon>Sulfolobaceae</taxon>
        <taxon>Metallosphaera</taxon>
    </lineage>
</organism>
<evidence type="ECO:0000313" key="16">
    <source>
        <dbReference type="Proteomes" id="UP000062475"/>
    </source>
</evidence>
<evidence type="ECO:0000256" key="4">
    <source>
        <dbReference type="ARBA" id="ARBA00022982"/>
    </source>
</evidence>
<dbReference type="AlphaFoldDB" id="A0A0K1SV43"/>
<keyword evidence="6" id="KW-0411">Iron-sulfur</keyword>
<evidence type="ECO:0000313" key="9">
    <source>
        <dbReference type="EMBL" id="AKV76252.1"/>
    </source>
</evidence>
<evidence type="ECO:0000256" key="1">
    <source>
        <dbReference type="ARBA" id="ARBA00022448"/>
    </source>
</evidence>
<dbReference type="InterPro" id="IPR009051">
    <property type="entry name" value="Helical_ferredxn"/>
</dbReference>
<evidence type="ECO:0000313" key="15">
    <source>
        <dbReference type="Proteomes" id="UP000062398"/>
    </source>
</evidence>
<dbReference type="Pfam" id="PF13183">
    <property type="entry name" value="Fer4_8"/>
    <property type="match status" value="1"/>
</dbReference>
<dbReference type="GO" id="GO:0051539">
    <property type="term" value="F:4 iron, 4 sulfur cluster binding"/>
    <property type="evidence" value="ECO:0007669"/>
    <property type="project" value="UniProtKB-KW"/>
</dbReference>
<dbReference type="OrthoDB" id="42878at2157"/>
<evidence type="ECO:0000256" key="5">
    <source>
        <dbReference type="ARBA" id="ARBA00023004"/>
    </source>
</evidence>
<evidence type="ECO:0000313" key="11">
    <source>
        <dbReference type="EMBL" id="AKV80750.1"/>
    </source>
</evidence>
<proteinExistence type="predicted"/>
<evidence type="ECO:0000313" key="8">
    <source>
        <dbReference type="EMBL" id="AKV74013.1"/>
    </source>
</evidence>
<dbReference type="GO" id="GO:0046872">
    <property type="term" value="F:metal ion binding"/>
    <property type="evidence" value="ECO:0007669"/>
    <property type="project" value="UniProtKB-KW"/>
</dbReference>
<dbReference type="Proteomes" id="UP000062475">
    <property type="component" value="Chromosome"/>
</dbReference>
<evidence type="ECO:0000259" key="7">
    <source>
        <dbReference type="PROSITE" id="PS51379"/>
    </source>
</evidence>
<dbReference type="EMBL" id="CP012176">
    <property type="protein sequence ID" value="AKV84277.1"/>
    <property type="molecule type" value="Genomic_DNA"/>
</dbReference>
<dbReference type="Gene3D" id="1.10.1060.10">
    <property type="entry name" value="Alpha-helical ferredoxin"/>
    <property type="match status" value="1"/>
</dbReference>
<dbReference type="Proteomes" id="UP000068832">
    <property type="component" value="Chromosome"/>
</dbReference>